<keyword evidence="2" id="KW-1185">Reference proteome</keyword>
<evidence type="ECO:0000313" key="1">
    <source>
        <dbReference type="EMBL" id="UFW83680.1"/>
    </source>
</evidence>
<accession>A0ABY3QCL6</accession>
<sequence>MRMRVAMLLDNAGSMAQDGKMSAMPTAAKNLVDQLSGLVLLAGGLDAQNRWWYSNASQIDTRRKKLRDDAKANGIDTFCPVMSASQTVWG</sequence>
<evidence type="ECO:0000313" key="2">
    <source>
        <dbReference type="Proteomes" id="UP001430990"/>
    </source>
</evidence>
<proteinExistence type="predicted"/>
<evidence type="ECO:0008006" key="3">
    <source>
        <dbReference type="Google" id="ProtNLM"/>
    </source>
</evidence>
<gene>
    <name evidence="1" type="ORF">BjapCC829_27410</name>
</gene>
<dbReference type="RefSeq" id="WP_084795099.1">
    <property type="nucleotide sequence ID" value="NZ_CP088100.1"/>
</dbReference>
<organism evidence="1 2">
    <name type="scientific">Bradyrhizobium barranii</name>
    <dbReference type="NCBI Taxonomy" id="2992140"/>
    <lineage>
        <taxon>Bacteria</taxon>
        <taxon>Pseudomonadati</taxon>
        <taxon>Pseudomonadota</taxon>
        <taxon>Alphaproteobacteria</taxon>
        <taxon>Hyphomicrobiales</taxon>
        <taxon>Nitrobacteraceae</taxon>
        <taxon>Bradyrhizobium</taxon>
    </lineage>
</organism>
<reference evidence="1" key="1">
    <citation type="submission" date="2021-11" db="EMBL/GenBank/DDBJ databases">
        <title>Australian commercial rhizobial inoculants.</title>
        <authorList>
            <person name="Kohlmeier M.G."/>
            <person name="O'Hara G.W."/>
            <person name="Colombi E."/>
            <person name="Ramsay J.P."/>
            <person name="Terpolilli J."/>
        </authorList>
    </citation>
    <scope>NUCLEOTIDE SEQUENCE</scope>
    <source>
        <strain evidence="1">CC829</strain>
    </source>
</reference>
<name>A0ABY3QCL6_9BRAD</name>
<dbReference type="Proteomes" id="UP001430990">
    <property type="component" value="Chromosome"/>
</dbReference>
<dbReference type="EMBL" id="CP088100">
    <property type="protein sequence ID" value="UFW83680.1"/>
    <property type="molecule type" value="Genomic_DNA"/>
</dbReference>
<protein>
    <recommendedName>
        <fullName evidence="3">VWFA domain-containing protein</fullName>
    </recommendedName>
</protein>